<evidence type="ECO:0000259" key="1">
    <source>
        <dbReference type="PROSITE" id="PS51733"/>
    </source>
</evidence>
<proteinExistence type="predicted"/>
<feature type="domain" description="BPL/LPL catalytic" evidence="1">
    <location>
        <begin position="1"/>
        <end position="89"/>
    </location>
</feature>
<comment type="caution">
    <text evidence="2">The sequence shown here is derived from an EMBL/GenBank/DDBJ whole genome shotgun (WGS) entry which is preliminary data.</text>
</comment>
<dbReference type="PROSITE" id="PS51733">
    <property type="entry name" value="BPL_LPL_CATALYTIC"/>
    <property type="match status" value="1"/>
</dbReference>
<dbReference type="PANTHER" id="PTHR10993">
    <property type="entry name" value="OCTANOYLTRANSFERASE"/>
    <property type="match status" value="1"/>
</dbReference>
<accession>X0TCG2</accession>
<dbReference type="AlphaFoldDB" id="X0TCG2"/>
<dbReference type="GO" id="GO:0009249">
    <property type="term" value="P:protein lipoylation"/>
    <property type="evidence" value="ECO:0007669"/>
    <property type="project" value="TreeGrafter"/>
</dbReference>
<dbReference type="InterPro" id="IPR045864">
    <property type="entry name" value="aa-tRNA-synth_II/BPL/LPL"/>
</dbReference>
<dbReference type="Pfam" id="PF21948">
    <property type="entry name" value="LplA-B_cat"/>
    <property type="match status" value="1"/>
</dbReference>
<evidence type="ECO:0000313" key="2">
    <source>
        <dbReference type="EMBL" id="GAF84976.1"/>
    </source>
</evidence>
<sequence>MAERRAGFPGVWVGSRKIASIGVYVKRWITRHGLALNVDVNKCHFGMINPCGMNIEVVSLNELTKEKSSLAKVRAGILSQMEQLFGWRFVEGDAQQYWEKDW</sequence>
<dbReference type="Gene3D" id="3.30.930.10">
    <property type="entry name" value="Bira Bifunctional Protein, Domain 2"/>
    <property type="match status" value="1"/>
</dbReference>
<gene>
    <name evidence="2" type="ORF">S01H1_02166</name>
</gene>
<reference evidence="2" key="1">
    <citation type="journal article" date="2014" name="Front. Microbiol.">
        <title>High frequency of phylogenetically diverse reductive dehalogenase-homologous genes in deep subseafloor sedimentary metagenomes.</title>
        <authorList>
            <person name="Kawai M."/>
            <person name="Futagami T."/>
            <person name="Toyoda A."/>
            <person name="Takaki Y."/>
            <person name="Nishi S."/>
            <person name="Hori S."/>
            <person name="Arai W."/>
            <person name="Tsubouchi T."/>
            <person name="Morono Y."/>
            <person name="Uchiyama I."/>
            <person name="Ito T."/>
            <person name="Fujiyama A."/>
            <person name="Inagaki F."/>
            <person name="Takami H."/>
        </authorList>
    </citation>
    <scope>NUCLEOTIDE SEQUENCE</scope>
    <source>
        <strain evidence="2">Expedition CK06-06</strain>
    </source>
</reference>
<dbReference type="InterPro" id="IPR004143">
    <property type="entry name" value="BPL_LPL_catalytic"/>
</dbReference>
<dbReference type="EMBL" id="BARS01001018">
    <property type="protein sequence ID" value="GAF84976.1"/>
    <property type="molecule type" value="Genomic_DNA"/>
</dbReference>
<organism evidence="2">
    <name type="scientific">marine sediment metagenome</name>
    <dbReference type="NCBI Taxonomy" id="412755"/>
    <lineage>
        <taxon>unclassified sequences</taxon>
        <taxon>metagenomes</taxon>
        <taxon>ecological metagenomes</taxon>
    </lineage>
</organism>
<name>X0TCG2_9ZZZZ</name>
<protein>
    <recommendedName>
        <fullName evidence="1">BPL/LPL catalytic domain-containing protein</fullName>
    </recommendedName>
</protein>
<dbReference type="PANTHER" id="PTHR10993:SF7">
    <property type="entry name" value="LIPOYLTRANSFERASE 2, MITOCHONDRIAL-RELATED"/>
    <property type="match status" value="1"/>
</dbReference>
<dbReference type="SUPFAM" id="SSF55681">
    <property type="entry name" value="Class II aaRS and biotin synthetases"/>
    <property type="match status" value="1"/>
</dbReference>